<gene>
    <name evidence="3" type="ORF">AC578_5655</name>
</gene>
<keyword evidence="4" id="KW-1185">Reference proteome</keyword>
<name>A0A139HT80_9PEZI</name>
<sequence>MRHVALSSVANAAKENLTFLSTTSVASPAPTISRITPVSTAIGDDSTQHVSSSSARKSGPSSALYISLIVLSVLILLTLLALAWFALRRKKKEKAEFEEATQRYHAHGGSIDSSAMPPHAKDSFQDSLLTGPTLVDARTSDRTLVSDPSTSRTQWPLRSISRHKSNRILLPPAPPPKSEARSTARISAPPSSPTIAVAARGSEDAGLVGVHIPATHRIELSELSPVSPLSESDGLMRDRL</sequence>
<evidence type="ECO:0000313" key="3">
    <source>
        <dbReference type="EMBL" id="KXT05627.1"/>
    </source>
</evidence>
<dbReference type="EMBL" id="LFZN01000011">
    <property type="protein sequence ID" value="KXT05627.1"/>
    <property type="molecule type" value="Genomic_DNA"/>
</dbReference>
<reference evidence="3 4" key="1">
    <citation type="submission" date="2015-07" db="EMBL/GenBank/DDBJ databases">
        <title>Comparative genomics of the Sigatoka disease complex on banana suggests a link between parallel evolutionary changes in Pseudocercospora fijiensis and Pseudocercospora eumusae and increased virulence on the banana host.</title>
        <authorList>
            <person name="Chang T.-C."/>
            <person name="Salvucci A."/>
            <person name="Crous P.W."/>
            <person name="Stergiopoulos I."/>
        </authorList>
    </citation>
    <scope>NUCLEOTIDE SEQUENCE [LARGE SCALE GENOMIC DNA]</scope>
    <source>
        <strain evidence="3 4">CBS 114824</strain>
    </source>
</reference>
<organism evidence="3 4">
    <name type="scientific">Pseudocercospora eumusae</name>
    <dbReference type="NCBI Taxonomy" id="321146"/>
    <lineage>
        <taxon>Eukaryota</taxon>
        <taxon>Fungi</taxon>
        <taxon>Dikarya</taxon>
        <taxon>Ascomycota</taxon>
        <taxon>Pezizomycotina</taxon>
        <taxon>Dothideomycetes</taxon>
        <taxon>Dothideomycetidae</taxon>
        <taxon>Mycosphaerellales</taxon>
        <taxon>Mycosphaerellaceae</taxon>
        <taxon>Pseudocercospora</taxon>
    </lineage>
</organism>
<accession>A0A139HT80</accession>
<comment type="caution">
    <text evidence="3">The sequence shown here is derived from an EMBL/GenBank/DDBJ whole genome shotgun (WGS) entry which is preliminary data.</text>
</comment>
<evidence type="ECO:0000256" key="1">
    <source>
        <dbReference type="SAM" id="MobiDB-lite"/>
    </source>
</evidence>
<dbReference type="Proteomes" id="UP000070133">
    <property type="component" value="Unassembled WGS sequence"/>
</dbReference>
<keyword evidence="2" id="KW-1133">Transmembrane helix</keyword>
<dbReference type="OrthoDB" id="10546053at2759"/>
<keyword evidence="2" id="KW-0472">Membrane</keyword>
<feature type="region of interest" description="Disordered" evidence="1">
    <location>
        <begin position="165"/>
        <end position="195"/>
    </location>
</feature>
<proteinExistence type="predicted"/>
<evidence type="ECO:0000256" key="2">
    <source>
        <dbReference type="SAM" id="Phobius"/>
    </source>
</evidence>
<protein>
    <submittedName>
        <fullName evidence="3">Uncharacterized protein</fullName>
    </submittedName>
</protein>
<feature type="transmembrane region" description="Helical" evidence="2">
    <location>
        <begin position="63"/>
        <end position="87"/>
    </location>
</feature>
<dbReference type="AlphaFoldDB" id="A0A139HT80"/>
<keyword evidence="2" id="KW-0812">Transmembrane</keyword>
<evidence type="ECO:0000313" key="4">
    <source>
        <dbReference type="Proteomes" id="UP000070133"/>
    </source>
</evidence>